<keyword evidence="1" id="KW-0547">Nucleotide-binding</keyword>
<proteinExistence type="predicted"/>
<dbReference type="GO" id="GO:0007166">
    <property type="term" value="P:cell surface receptor signaling pathway"/>
    <property type="evidence" value="ECO:0007669"/>
    <property type="project" value="InterPro"/>
</dbReference>
<dbReference type="EMBL" id="CM017327">
    <property type="protein sequence ID" value="KAE8100178.1"/>
    <property type="molecule type" value="Genomic_DNA"/>
</dbReference>
<name>A0A5N6RLF6_9ROSI</name>
<dbReference type="Gene3D" id="1.10.510.10">
    <property type="entry name" value="Transferase(Phosphotransferase) domain 1"/>
    <property type="match status" value="1"/>
</dbReference>
<sequence>MELLIGINVAPSTRSKKRINVVKYFLRLLKENQLFELLDCDIVEEGNKEQIKEVVKLAERCLRLKGDERPTVEELKNELEGIRKTKLDAFIG</sequence>
<gene>
    <name evidence="3" type="ORF">FH972_018103</name>
</gene>
<accession>A0A5N6RLF6</accession>
<evidence type="ECO:0000313" key="4">
    <source>
        <dbReference type="Proteomes" id="UP000327013"/>
    </source>
</evidence>
<reference evidence="3 4" key="1">
    <citation type="submission" date="2019-06" db="EMBL/GenBank/DDBJ databases">
        <title>A chromosomal-level reference genome of Carpinus fangiana (Coryloideae, Betulaceae).</title>
        <authorList>
            <person name="Yang X."/>
            <person name="Wang Z."/>
            <person name="Zhang L."/>
            <person name="Hao G."/>
            <person name="Liu J."/>
            <person name="Yang Y."/>
        </authorList>
    </citation>
    <scope>NUCLEOTIDE SEQUENCE [LARGE SCALE GENOMIC DNA]</scope>
    <source>
        <strain evidence="3">Cfa_2016G</strain>
        <tissue evidence="3">Leaf</tissue>
    </source>
</reference>
<organism evidence="3 4">
    <name type="scientific">Carpinus fangiana</name>
    <dbReference type="NCBI Taxonomy" id="176857"/>
    <lineage>
        <taxon>Eukaryota</taxon>
        <taxon>Viridiplantae</taxon>
        <taxon>Streptophyta</taxon>
        <taxon>Embryophyta</taxon>
        <taxon>Tracheophyta</taxon>
        <taxon>Spermatophyta</taxon>
        <taxon>Magnoliopsida</taxon>
        <taxon>eudicotyledons</taxon>
        <taxon>Gunneridae</taxon>
        <taxon>Pentapetalae</taxon>
        <taxon>rosids</taxon>
        <taxon>fabids</taxon>
        <taxon>Fagales</taxon>
        <taxon>Betulaceae</taxon>
        <taxon>Carpinus</taxon>
    </lineage>
</organism>
<dbReference type="InterPro" id="IPR045274">
    <property type="entry name" value="WAK-like"/>
</dbReference>
<dbReference type="GO" id="GO:0004674">
    <property type="term" value="F:protein serine/threonine kinase activity"/>
    <property type="evidence" value="ECO:0007669"/>
    <property type="project" value="TreeGrafter"/>
</dbReference>
<keyword evidence="2" id="KW-0067">ATP-binding</keyword>
<protein>
    <submittedName>
        <fullName evidence="3">Uncharacterized protein</fullName>
    </submittedName>
</protein>
<dbReference type="GO" id="GO:0005524">
    <property type="term" value="F:ATP binding"/>
    <property type="evidence" value="ECO:0007669"/>
    <property type="project" value="UniProtKB-KW"/>
</dbReference>
<dbReference type="PANTHER" id="PTHR27005">
    <property type="entry name" value="WALL-ASSOCIATED RECEPTOR KINASE-LIKE 21"/>
    <property type="match status" value="1"/>
</dbReference>
<dbReference type="OrthoDB" id="4062651at2759"/>
<keyword evidence="4" id="KW-1185">Reference proteome</keyword>
<dbReference type="GO" id="GO:0005886">
    <property type="term" value="C:plasma membrane"/>
    <property type="evidence" value="ECO:0007669"/>
    <property type="project" value="TreeGrafter"/>
</dbReference>
<dbReference type="AlphaFoldDB" id="A0A5N6RLF6"/>
<evidence type="ECO:0000256" key="2">
    <source>
        <dbReference type="ARBA" id="ARBA00022840"/>
    </source>
</evidence>
<evidence type="ECO:0000256" key="1">
    <source>
        <dbReference type="ARBA" id="ARBA00022741"/>
    </source>
</evidence>
<dbReference type="Proteomes" id="UP000327013">
    <property type="component" value="Chromosome 7"/>
</dbReference>
<dbReference type="PANTHER" id="PTHR27005:SF283">
    <property type="entry name" value="OS02G0633066 PROTEIN"/>
    <property type="match status" value="1"/>
</dbReference>
<evidence type="ECO:0000313" key="3">
    <source>
        <dbReference type="EMBL" id="KAE8100178.1"/>
    </source>
</evidence>